<dbReference type="Proteomes" id="UP000606974">
    <property type="component" value="Unassembled WGS sequence"/>
</dbReference>
<dbReference type="PANTHER" id="PTHR28041:SF1">
    <property type="entry name" value="LARGE RIBOSOMAL SUBUNIT PROTEIN ML59"/>
    <property type="match status" value="1"/>
</dbReference>
<dbReference type="OrthoDB" id="18529at2759"/>
<feature type="domain" description="Large ribosomal subunit protein mL59" evidence="2">
    <location>
        <begin position="16"/>
        <end position="203"/>
    </location>
</feature>
<dbReference type="GO" id="GO:0003735">
    <property type="term" value="F:structural constituent of ribosome"/>
    <property type="evidence" value="ECO:0007669"/>
    <property type="project" value="InterPro"/>
</dbReference>
<evidence type="ECO:0000259" key="2">
    <source>
        <dbReference type="Pfam" id="PF18126"/>
    </source>
</evidence>
<organism evidence="3 4">
    <name type="scientific">Endocarpon pusillum</name>
    <dbReference type="NCBI Taxonomy" id="364733"/>
    <lineage>
        <taxon>Eukaryota</taxon>
        <taxon>Fungi</taxon>
        <taxon>Dikarya</taxon>
        <taxon>Ascomycota</taxon>
        <taxon>Pezizomycotina</taxon>
        <taxon>Eurotiomycetes</taxon>
        <taxon>Chaetothyriomycetidae</taxon>
        <taxon>Verrucariales</taxon>
        <taxon>Verrucariaceae</taxon>
        <taxon>Endocarpon</taxon>
    </lineage>
</organism>
<sequence>MEAVSSSLSAFQPLPQRLMNFFARYPPKLYSAKLTGAFIPLTRPPRRSSQQTLKARSLISTTSTTFNTSCSGPSATMIESTSTPPRETPSSPNASTEELPPNPFLPWRNPKTNRWRPPQYSLRRQADLVKLAQKYGVEPLLPPSRKSSAFKEARILEKGLRVRGTGEGQKVKGHKWERTMPAKLEARRKAMEGMPELIRLWKQMGHGKGWKKYPR</sequence>
<dbReference type="GO" id="GO:0005762">
    <property type="term" value="C:mitochondrial large ribosomal subunit"/>
    <property type="evidence" value="ECO:0007669"/>
    <property type="project" value="InterPro"/>
</dbReference>
<name>A0A8H7AUZ4_9EURO</name>
<accession>A0A8H7AUZ4</accession>
<dbReference type="PANTHER" id="PTHR28041">
    <property type="entry name" value="54S RIBOSOMAL PROTEIN L25, MITOCHONDRIAL"/>
    <property type="match status" value="1"/>
</dbReference>
<gene>
    <name evidence="3" type="ORF">GJ744_007712</name>
</gene>
<evidence type="ECO:0000313" key="3">
    <source>
        <dbReference type="EMBL" id="KAF7513661.1"/>
    </source>
</evidence>
<feature type="compositionally biased region" description="Low complexity" evidence="1">
    <location>
        <begin position="57"/>
        <end position="71"/>
    </location>
</feature>
<feature type="region of interest" description="Disordered" evidence="1">
    <location>
        <begin position="41"/>
        <end position="117"/>
    </location>
</feature>
<dbReference type="InterPro" id="IPR040922">
    <property type="entry name" value="Ribosomal_mL59_dom"/>
</dbReference>
<comment type="caution">
    <text evidence="3">The sequence shown here is derived from an EMBL/GenBank/DDBJ whole genome shotgun (WGS) entry which is preliminary data.</text>
</comment>
<keyword evidence="4" id="KW-1185">Reference proteome</keyword>
<dbReference type="EMBL" id="JAACFV010000004">
    <property type="protein sequence ID" value="KAF7513661.1"/>
    <property type="molecule type" value="Genomic_DNA"/>
</dbReference>
<evidence type="ECO:0000256" key="1">
    <source>
        <dbReference type="SAM" id="MobiDB-lite"/>
    </source>
</evidence>
<reference evidence="3" key="1">
    <citation type="submission" date="2020-02" db="EMBL/GenBank/DDBJ databases">
        <authorList>
            <person name="Palmer J.M."/>
        </authorList>
    </citation>
    <scope>NUCLEOTIDE SEQUENCE</scope>
    <source>
        <strain evidence="3">EPUS1.4</strain>
        <tissue evidence="3">Thallus</tissue>
    </source>
</reference>
<protein>
    <recommendedName>
        <fullName evidence="2">Large ribosomal subunit protein mL59 domain-containing protein</fullName>
    </recommendedName>
</protein>
<dbReference type="InterPro" id="IPR037507">
    <property type="entry name" value="Ribosomal_mL59"/>
</dbReference>
<proteinExistence type="predicted"/>
<evidence type="ECO:0000313" key="4">
    <source>
        <dbReference type="Proteomes" id="UP000606974"/>
    </source>
</evidence>
<dbReference type="AlphaFoldDB" id="A0A8H7AUZ4"/>
<dbReference type="Pfam" id="PF18126">
    <property type="entry name" value="Mitoc_mL59"/>
    <property type="match status" value="1"/>
</dbReference>
<feature type="compositionally biased region" description="Low complexity" evidence="1">
    <location>
        <begin position="79"/>
        <end position="92"/>
    </location>
</feature>